<evidence type="ECO:0000256" key="1">
    <source>
        <dbReference type="SAM" id="Phobius"/>
    </source>
</evidence>
<accession>A0AA35SDU8</accession>
<gene>
    <name evidence="3" type="ORF">GBAR_LOCUS15841</name>
</gene>
<evidence type="ECO:0000313" key="3">
    <source>
        <dbReference type="EMBL" id="CAI8027824.1"/>
    </source>
</evidence>
<keyword evidence="4" id="KW-1185">Reference proteome</keyword>
<evidence type="ECO:0000259" key="2">
    <source>
        <dbReference type="Pfam" id="PF01926"/>
    </source>
</evidence>
<dbReference type="EMBL" id="CASHTH010002300">
    <property type="protein sequence ID" value="CAI8027824.1"/>
    <property type="molecule type" value="Genomic_DNA"/>
</dbReference>
<dbReference type="GO" id="GO:0005525">
    <property type="term" value="F:GTP binding"/>
    <property type="evidence" value="ECO:0007669"/>
    <property type="project" value="InterPro"/>
</dbReference>
<sequence>MASNGVRKLSLEDADRGKFLADTASEFNILVIGRFCVGKSELINATFLQNSEMKAKVGSGDFKPCTSVVHPYSFNVNDIKFNVYDTPGLQDDVGASNDDRSYITMMGKACRKYNLIIYCTKMDEPVRPDEITALKNLSSAVGDSVWECFMIALTFANRSYDDDSDVAHFQQKVKKKTSRLRDCFNDLNHVKDFDRFIAKRIYPVGSSKKLRLPGIEDWQVEFWQGCVDACKPGDRGKFLNFFWKLTPYAKGAIYGAVVLAGGAASIGSVGLVIAGKVLVGKAVVGVATLGAASAATAATAGYALVTGGGRKADEEETKQDDKKNK</sequence>
<reference evidence="3" key="1">
    <citation type="submission" date="2023-03" db="EMBL/GenBank/DDBJ databases">
        <authorList>
            <person name="Steffen K."/>
            <person name="Cardenas P."/>
        </authorList>
    </citation>
    <scope>NUCLEOTIDE SEQUENCE</scope>
</reference>
<dbReference type="Gene3D" id="3.40.50.300">
    <property type="entry name" value="P-loop containing nucleotide triphosphate hydrolases"/>
    <property type="match status" value="1"/>
</dbReference>
<keyword evidence="1" id="KW-1133">Transmembrane helix</keyword>
<comment type="caution">
    <text evidence="3">The sequence shown here is derived from an EMBL/GenBank/DDBJ whole genome shotgun (WGS) entry which is preliminary data.</text>
</comment>
<dbReference type="SUPFAM" id="SSF52540">
    <property type="entry name" value="P-loop containing nucleoside triphosphate hydrolases"/>
    <property type="match status" value="1"/>
</dbReference>
<feature type="domain" description="G" evidence="2">
    <location>
        <begin position="29"/>
        <end position="130"/>
    </location>
</feature>
<protein>
    <submittedName>
        <fullName evidence="3">Translocase of chloroplast 125, chloroplastic</fullName>
    </submittedName>
</protein>
<keyword evidence="1" id="KW-0472">Membrane</keyword>
<dbReference type="InterPro" id="IPR027417">
    <property type="entry name" value="P-loop_NTPase"/>
</dbReference>
<name>A0AA35SDU8_GEOBA</name>
<proteinExistence type="predicted"/>
<dbReference type="Proteomes" id="UP001174909">
    <property type="component" value="Unassembled WGS sequence"/>
</dbReference>
<dbReference type="AlphaFoldDB" id="A0AA35SDU8"/>
<feature type="transmembrane region" description="Helical" evidence="1">
    <location>
        <begin position="286"/>
        <end position="305"/>
    </location>
</feature>
<dbReference type="Pfam" id="PF01926">
    <property type="entry name" value="MMR_HSR1"/>
    <property type="match status" value="1"/>
</dbReference>
<evidence type="ECO:0000313" key="4">
    <source>
        <dbReference type="Proteomes" id="UP001174909"/>
    </source>
</evidence>
<dbReference type="InterPro" id="IPR006073">
    <property type="entry name" value="GTP-bd"/>
</dbReference>
<keyword evidence="1" id="KW-0812">Transmembrane</keyword>
<feature type="transmembrane region" description="Helical" evidence="1">
    <location>
        <begin position="252"/>
        <end position="274"/>
    </location>
</feature>
<organism evidence="3 4">
    <name type="scientific">Geodia barretti</name>
    <name type="common">Barrett's horny sponge</name>
    <dbReference type="NCBI Taxonomy" id="519541"/>
    <lineage>
        <taxon>Eukaryota</taxon>
        <taxon>Metazoa</taxon>
        <taxon>Porifera</taxon>
        <taxon>Demospongiae</taxon>
        <taxon>Heteroscleromorpha</taxon>
        <taxon>Tetractinellida</taxon>
        <taxon>Astrophorina</taxon>
        <taxon>Geodiidae</taxon>
        <taxon>Geodia</taxon>
    </lineage>
</organism>